<dbReference type="EMBL" id="LAZR01052505">
    <property type="protein sequence ID" value="KKK82798.1"/>
    <property type="molecule type" value="Genomic_DNA"/>
</dbReference>
<dbReference type="InterPro" id="IPR011990">
    <property type="entry name" value="TPR-like_helical_dom_sf"/>
</dbReference>
<name>A0A0F8YN00_9ZZZZ</name>
<organism evidence="1">
    <name type="scientific">marine sediment metagenome</name>
    <dbReference type="NCBI Taxonomy" id="412755"/>
    <lineage>
        <taxon>unclassified sequences</taxon>
        <taxon>metagenomes</taxon>
        <taxon>ecological metagenomes</taxon>
    </lineage>
</organism>
<evidence type="ECO:0000313" key="1">
    <source>
        <dbReference type="EMBL" id="KKK82798.1"/>
    </source>
</evidence>
<gene>
    <name evidence="1" type="ORF">LCGC14_2799800</name>
</gene>
<reference evidence="1" key="1">
    <citation type="journal article" date="2015" name="Nature">
        <title>Complex archaea that bridge the gap between prokaryotes and eukaryotes.</title>
        <authorList>
            <person name="Spang A."/>
            <person name="Saw J.H."/>
            <person name="Jorgensen S.L."/>
            <person name="Zaremba-Niedzwiedzka K."/>
            <person name="Martijn J."/>
            <person name="Lind A.E."/>
            <person name="van Eijk R."/>
            <person name="Schleper C."/>
            <person name="Guy L."/>
            <person name="Ettema T.J."/>
        </authorList>
    </citation>
    <scope>NUCLEOTIDE SEQUENCE</scope>
</reference>
<accession>A0A0F8YN00</accession>
<dbReference type="SUPFAM" id="SSF48452">
    <property type="entry name" value="TPR-like"/>
    <property type="match status" value="1"/>
</dbReference>
<dbReference type="PANTHER" id="PTHR47756">
    <property type="entry name" value="BLL6612 PROTEIN-RELATED"/>
    <property type="match status" value="1"/>
</dbReference>
<evidence type="ECO:0008006" key="2">
    <source>
        <dbReference type="Google" id="ProtNLM"/>
    </source>
</evidence>
<feature type="non-terminal residue" evidence="1">
    <location>
        <position position="1"/>
    </location>
</feature>
<dbReference type="AlphaFoldDB" id="A0A0F8YN00"/>
<dbReference type="PANTHER" id="PTHR47756:SF2">
    <property type="entry name" value="BLL6612 PROTEIN"/>
    <property type="match status" value="1"/>
</dbReference>
<proteinExistence type="predicted"/>
<protein>
    <recommendedName>
        <fullName evidence="2">Bacterial transcriptional activator domain-containing protein</fullName>
    </recommendedName>
</protein>
<sequence length="104" mass="11890">DWEQILAWYSLLLQVAPSPVIELNRAVAVAMHHGPEAALVLVEQLLQQKVMQKYHLCYATYAEFLTRVGRKKEARAALEYALTLTKQIPEQRVLQRKLVALGHI</sequence>
<comment type="caution">
    <text evidence="1">The sequence shown here is derived from an EMBL/GenBank/DDBJ whole genome shotgun (WGS) entry which is preliminary data.</text>
</comment>